<dbReference type="GeneID" id="37029748"/>
<keyword evidence="1" id="KW-0472">Membrane</keyword>
<evidence type="ECO:0000256" key="1">
    <source>
        <dbReference type="SAM" id="Phobius"/>
    </source>
</evidence>
<dbReference type="RefSeq" id="XP_025364697.1">
    <property type="nucleotide sequence ID" value="XM_025507925.1"/>
</dbReference>
<gene>
    <name evidence="2" type="ORF">BDZ90DRAFT_257186</name>
</gene>
<accession>A0A316V3R5</accession>
<proteinExistence type="predicted"/>
<keyword evidence="1" id="KW-0812">Transmembrane</keyword>
<evidence type="ECO:0000313" key="3">
    <source>
        <dbReference type="Proteomes" id="UP000245884"/>
    </source>
</evidence>
<evidence type="ECO:0000313" key="2">
    <source>
        <dbReference type="EMBL" id="PWN30085.1"/>
    </source>
</evidence>
<reference evidence="2 3" key="1">
    <citation type="journal article" date="2018" name="Mol. Biol. Evol.">
        <title>Broad Genomic Sampling Reveals a Smut Pathogenic Ancestry of the Fungal Clade Ustilaginomycotina.</title>
        <authorList>
            <person name="Kijpornyongpan T."/>
            <person name="Mondo S.J."/>
            <person name="Barry K."/>
            <person name="Sandor L."/>
            <person name="Lee J."/>
            <person name="Lipzen A."/>
            <person name="Pangilinan J."/>
            <person name="LaButti K."/>
            <person name="Hainaut M."/>
            <person name="Henrissat B."/>
            <person name="Grigoriev I.V."/>
            <person name="Spatafora J.W."/>
            <person name="Aime M.C."/>
        </authorList>
    </citation>
    <scope>NUCLEOTIDE SEQUENCE [LARGE SCALE GENOMIC DNA]</scope>
    <source>
        <strain evidence="2 3">MCA 5214</strain>
    </source>
</reference>
<protein>
    <submittedName>
        <fullName evidence="2">Uncharacterized protein</fullName>
    </submittedName>
</protein>
<feature type="transmembrane region" description="Helical" evidence="1">
    <location>
        <begin position="40"/>
        <end position="63"/>
    </location>
</feature>
<dbReference type="Proteomes" id="UP000245884">
    <property type="component" value="Unassembled WGS sequence"/>
</dbReference>
<keyword evidence="1" id="KW-1133">Transmembrane helix</keyword>
<name>A0A316V3R5_9BASI</name>
<organism evidence="2 3">
    <name type="scientific">Jaminaea rosea</name>
    <dbReference type="NCBI Taxonomy" id="1569628"/>
    <lineage>
        <taxon>Eukaryota</taxon>
        <taxon>Fungi</taxon>
        <taxon>Dikarya</taxon>
        <taxon>Basidiomycota</taxon>
        <taxon>Ustilaginomycotina</taxon>
        <taxon>Exobasidiomycetes</taxon>
        <taxon>Microstromatales</taxon>
        <taxon>Microstromatales incertae sedis</taxon>
        <taxon>Jaminaea</taxon>
    </lineage>
</organism>
<dbReference type="AlphaFoldDB" id="A0A316V3R5"/>
<dbReference type="EMBL" id="KZ819662">
    <property type="protein sequence ID" value="PWN30085.1"/>
    <property type="molecule type" value="Genomic_DNA"/>
</dbReference>
<keyword evidence="3" id="KW-1185">Reference proteome</keyword>
<sequence length="458" mass="50564">MARTGTSRRSRGQAIRDAKLSRSAAIAQLQLTIPGLNFRALVILSTSIVTPLGVHVATFVYTFTSSVDQIRQVDDSPDGDGSPLGHTLESCALVPAMVQQMKRSAPLLDIALVFAAISVQATVKMNDVRRRAILEKLGLILQGGQGVREAFCKARHGAKMAKSLAPLSRAMTGLVMAEPDLSEVEALRTAVPGAPAKANIDTLLQLHLTLASSTLTGLEDKIDEQEVKAYTSRFKVKLIRNEDQIPVIFLGNEKTPSLKILRLVLAVVLRGLFYCDLVVLVRCGFLVLWPLEELILRPFFVWIVHFARRGAYDRISQLRMVFDGAPWSPLKPTLLAHVNHARVFGVWAHPDEGERDELVPLDDKDAFVEEFVNICVQPWVINKMLASDAPAIIVQKVEWARPAVETILRRLKEAKLVDITDEEIGLVDQRPCTLTSDQLAAIRVNGMTALEEAGNYIY</sequence>